<proteinExistence type="predicted"/>
<dbReference type="KEGG" id="tol:TOL_3385"/>
<dbReference type="AlphaFoldDB" id="M5DW17"/>
<reference evidence="1 2" key="1">
    <citation type="journal article" date="2013" name="Genome Announc.">
        <title>Genome Sequence of Thalassolituus oleivorans MIL-1 (DSM 14913T).</title>
        <authorList>
            <person name="Golyshin P.N."/>
            <person name="Werner J."/>
            <person name="Chernikova T.N."/>
            <person name="Tran H."/>
            <person name="Ferrer M."/>
            <person name="Yakimov M.M."/>
            <person name="Teeling H."/>
            <person name="Golyshina O.V."/>
        </authorList>
    </citation>
    <scope>NUCLEOTIDE SEQUENCE [LARGE SCALE GENOMIC DNA]</scope>
    <source>
        <strain evidence="1 2">MIL-1</strain>
    </source>
</reference>
<sequence>MIKHQEYYKALQRLINNEPSVVKKGSKINKRNVALEAGKKNASSIRKGRDFDDLIAAIDAASAKAKPPRKARVDKADTLAIRNRELQDMLDISHAKYLAAMNLLLENGLYSVEQPSAQVIDLNEKDNAVRPTFDDPMTKDM</sequence>
<protein>
    <submittedName>
        <fullName evidence="1">Uncharacterized protein</fullName>
    </submittedName>
</protein>
<dbReference type="HOGENOM" id="CLU_1824398_0_0_6"/>
<name>M5DW17_9GAMM</name>
<organism evidence="1 2">
    <name type="scientific">Thalassolituus oleivorans MIL-1</name>
    <dbReference type="NCBI Taxonomy" id="1298593"/>
    <lineage>
        <taxon>Bacteria</taxon>
        <taxon>Pseudomonadati</taxon>
        <taxon>Pseudomonadota</taxon>
        <taxon>Gammaproteobacteria</taxon>
        <taxon>Oceanospirillales</taxon>
        <taxon>Oceanospirillaceae</taxon>
        <taxon>Thalassolituus</taxon>
    </lineage>
</organism>
<accession>M5DW17</accession>
<dbReference type="STRING" id="187493.CN03_16800"/>
<dbReference type="RefSeq" id="WP_015488478.1">
    <property type="nucleotide sequence ID" value="NC_020888.1"/>
</dbReference>
<evidence type="ECO:0000313" key="2">
    <source>
        <dbReference type="Proteomes" id="UP000011866"/>
    </source>
</evidence>
<dbReference type="EMBL" id="HF680312">
    <property type="protein sequence ID" value="CCU73775.1"/>
    <property type="molecule type" value="Genomic_DNA"/>
</dbReference>
<dbReference type="Proteomes" id="UP000011866">
    <property type="component" value="Chromosome"/>
</dbReference>
<gene>
    <name evidence="1" type="ORF">TOL_3385</name>
</gene>
<keyword evidence="2" id="KW-1185">Reference proteome</keyword>
<dbReference type="GeneID" id="79178517"/>
<evidence type="ECO:0000313" key="1">
    <source>
        <dbReference type="EMBL" id="CCU73775.1"/>
    </source>
</evidence>